<evidence type="ECO:0000256" key="1">
    <source>
        <dbReference type="SAM" id="Phobius"/>
    </source>
</evidence>
<dbReference type="EMBL" id="BMRG01000002">
    <property type="protein sequence ID" value="GGP44086.1"/>
    <property type="molecule type" value="Genomic_DNA"/>
</dbReference>
<accession>A0A918AJD2</accession>
<keyword evidence="1" id="KW-0812">Transmembrane</keyword>
<comment type="caution">
    <text evidence="2">The sequence shown here is derived from an EMBL/GenBank/DDBJ whole genome shotgun (WGS) entry which is preliminary data.</text>
</comment>
<dbReference type="Proteomes" id="UP000639606">
    <property type="component" value="Unassembled WGS sequence"/>
</dbReference>
<keyword evidence="1" id="KW-1133">Transmembrane helix</keyword>
<dbReference type="AlphaFoldDB" id="A0A918AJD2"/>
<keyword evidence="1" id="KW-0472">Membrane</keyword>
<reference evidence="2" key="1">
    <citation type="journal article" date="2014" name="Int. J. Syst. Evol. Microbiol.">
        <title>Complete genome sequence of Corynebacterium casei LMG S-19264T (=DSM 44701T), isolated from a smear-ripened cheese.</title>
        <authorList>
            <consortium name="US DOE Joint Genome Institute (JGI-PGF)"/>
            <person name="Walter F."/>
            <person name="Albersmeier A."/>
            <person name="Kalinowski J."/>
            <person name="Ruckert C."/>
        </authorList>
    </citation>
    <scope>NUCLEOTIDE SEQUENCE</scope>
    <source>
        <strain evidence="2">JCM 3313</strain>
    </source>
</reference>
<evidence type="ECO:0000313" key="3">
    <source>
        <dbReference type="Proteomes" id="UP000639606"/>
    </source>
</evidence>
<keyword evidence="3" id="KW-1185">Reference proteome</keyword>
<protein>
    <submittedName>
        <fullName evidence="2">Uncharacterized protein</fullName>
    </submittedName>
</protein>
<name>A0A918AJD2_9PSEU</name>
<gene>
    <name evidence="2" type="ORF">GCM10010185_14720</name>
</gene>
<organism evidence="2 3">
    <name type="scientific">Saccharothrix coeruleofusca</name>
    <dbReference type="NCBI Taxonomy" id="33919"/>
    <lineage>
        <taxon>Bacteria</taxon>
        <taxon>Bacillati</taxon>
        <taxon>Actinomycetota</taxon>
        <taxon>Actinomycetes</taxon>
        <taxon>Pseudonocardiales</taxon>
        <taxon>Pseudonocardiaceae</taxon>
        <taxon>Saccharothrix</taxon>
    </lineage>
</organism>
<feature type="transmembrane region" description="Helical" evidence="1">
    <location>
        <begin position="6"/>
        <end position="28"/>
    </location>
</feature>
<reference evidence="2" key="2">
    <citation type="submission" date="2020-09" db="EMBL/GenBank/DDBJ databases">
        <authorList>
            <person name="Sun Q."/>
            <person name="Ohkuma M."/>
        </authorList>
    </citation>
    <scope>NUCLEOTIDE SEQUENCE</scope>
    <source>
        <strain evidence="2">JCM 3313</strain>
    </source>
</reference>
<sequence>MVDGSVVVMIAFAVLAVAALLIAAGVAADRKYRATVSAWAAAQGWRYREGGGGPWTACLPRGDARKVRLQVEGFRHYPVTVAHYQYDTTSTSSKTDMNGQSTRSTSTTTHHLTVHVVHLPFTYPPIAVRRRGLGSRIARGAGYRDGKATGDEEFDRRFRVRVDDPALVPALITPALVRAHLDGVVPEWSLAGSDLVSTTTGRIRVESVFSGLDPLLRVADLLVRR</sequence>
<proteinExistence type="predicted"/>
<dbReference type="RefSeq" id="WP_189222293.1">
    <property type="nucleotide sequence ID" value="NZ_BMRG01000002.1"/>
</dbReference>
<evidence type="ECO:0000313" key="2">
    <source>
        <dbReference type="EMBL" id="GGP44086.1"/>
    </source>
</evidence>